<evidence type="ECO:0000313" key="1">
    <source>
        <dbReference type="EMBL" id="RCW15901.1"/>
    </source>
</evidence>
<dbReference type="EMBL" id="NETH01000095">
    <property type="protein sequence ID" value="RCW15901.1"/>
    <property type="molecule type" value="Genomic_DNA"/>
</dbReference>
<sequence length="109" mass="12165">MSTTKKFDLVGDIAFFAGETDNDIAISTAAGTYFGKLLPENPDETYVGVKKFLEFRKDLNHTFDGDEPLEVILLVDVTLVTSSNQTMKMPFVYLFIDQIIGVSYGKIQD</sequence>
<dbReference type="AlphaFoldDB" id="A0A368UAG0"/>
<dbReference type="Proteomes" id="UP000253215">
    <property type="component" value="Unassembled WGS sequence"/>
</dbReference>
<proteinExistence type="predicted"/>
<reference evidence="1 2" key="1">
    <citation type="journal article" date="2018" name="Sci. Rep.">
        <title>Network-guided genomic and metagenomic analysis of the faecal microbiota of the critically endangered kakapo.</title>
        <authorList>
            <person name="Waite D.W."/>
            <person name="Dsouza M."/>
            <person name="Sekiguchi Y."/>
            <person name="Hugenholtz P."/>
            <person name="Taylor M.W."/>
        </authorList>
    </citation>
    <scope>NUCLEOTIDE SEQUENCE [LARGE SCALE GENOMIC DNA]</scope>
    <source>
        <strain evidence="1 2">BI02</strain>
    </source>
</reference>
<comment type="caution">
    <text evidence="1">The sequence shown here is derived from an EMBL/GenBank/DDBJ whole genome shotgun (WGS) entry which is preliminary data.</text>
</comment>
<gene>
    <name evidence="1" type="ORF">CAC02_10800</name>
</gene>
<organism evidence="1 2">
    <name type="scientific">Streptococcus gallolyticus</name>
    <dbReference type="NCBI Taxonomy" id="315405"/>
    <lineage>
        <taxon>Bacteria</taxon>
        <taxon>Bacillati</taxon>
        <taxon>Bacillota</taxon>
        <taxon>Bacilli</taxon>
        <taxon>Lactobacillales</taxon>
        <taxon>Streptococcaceae</taxon>
        <taxon>Streptococcus</taxon>
    </lineage>
</organism>
<evidence type="ECO:0000313" key="2">
    <source>
        <dbReference type="Proteomes" id="UP000253215"/>
    </source>
</evidence>
<name>A0A368UAG0_9STRE</name>
<accession>A0A368UAG0</accession>
<protein>
    <submittedName>
        <fullName evidence="1">Uncharacterized protein</fullName>
    </submittedName>
</protein>